<comment type="caution">
    <text evidence="1">The sequence shown here is derived from an EMBL/GenBank/DDBJ whole genome shotgun (WGS) entry which is preliminary data.</text>
</comment>
<accession>A0A9X0WHK9</accession>
<dbReference type="EMBL" id="NRSD01000008">
    <property type="protein sequence ID" value="MBK1644862.1"/>
    <property type="molecule type" value="Genomic_DNA"/>
</dbReference>
<organism evidence="1 2">
    <name type="scientific">Thiocapsa imhoffii</name>
    <dbReference type="NCBI Taxonomy" id="382777"/>
    <lineage>
        <taxon>Bacteria</taxon>
        <taxon>Pseudomonadati</taxon>
        <taxon>Pseudomonadota</taxon>
        <taxon>Gammaproteobacteria</taxon>
        <taxon>Chromatiales</taxon>
        <taxon>Chromatiaceae</taxon>
        <taxon>Thiocapsa</taxon>
    </lineage>
</organism>
<proteinExistence type="predicted"/>
<protein>
    <submittedName>
        <fullName evidence="1">Uncharacterized protein</fullName>
    </submittedName>
</protein>
<name>A0A9X0WHK9_9GAMM</name>
<dbReference type="Proteomes" id="UP001138802">
    <property type="component" value="Unassembled WGS sequence"/>
</dbReference>
<evidence type="ECO:0000313" key="1">
    <source>
        <dbReference type="EMBL" id="MBK1644862.1"/>
    </source>
</evidence>
<keyword evidence="2" id="KW-1185">Reference proteome</keyword>
<sequence>MSLLVILITRDILMSLKTSVRDYRTSVLFATPGVEQHLDIILLVKLLRVGIVMIPENSILIVQPSLIISMIKRFSRSLSIRIDPGWVR</sequence>
<dbReference type="AlphaFoldDB" id="A0A9X0WHK9"/>
<evidence type="ECO:0000313" key="2">
    <source>
        <dbReference type="Proteomes" id="UP001138802"/>
    </source>
</evidence>
<gene>
    <name evidence="1" type="ORF">CKO25_09415</name>
</gene>
<reference evidence="1 2" key="1">
    <citation type="journal article" date="2020" name="Microorganisms">
        <title>Osmotic Adaptation and Compatible Solute Biosynthesis of Phototrophic Bacteria as Revealed from Genome Analyses.</title>
        <authorList>
            <person name="Imhoff J.F."/>
            <person name="Rahn T."/>
            <person name="Kunzel S."/>
            <person name="Keller A."/>
            <person name="Neulinger S.C."/>
        </authorList>
    </citation>
    <scope>NUCLEOTIDE SEQUENCE [LARGE SCALE GENOMIC DNA]</scope>
    <source>
        <strain evidence="1 2">DSM 21303</strain>
    </source>
</reference>